<organism evidence="5 6">
    <name type="scientific">Candidatus Sulfotelmatobacter kueseliae</name>
    <dbReference type="NCBI Taxonomy" id="2042962"/>
    <lineage>
        <taxon>Bacteria</taxon>
        <taxon>Pseudomonadati</taxon>
        <taxon>Acidobacteriota</taxon>
        <taxon>Terriglobia</taxon>
        <taxon>Terriglobales</taxon>
        <taxon>Candidatus Korobacteraceae</taxon>
        <taxon>Candidatus Sulfotelmatobacter</taxon>
    </lineage>
</organism>
<evidence type="ECO:0000313" key="6">
    <source>
        <dbReference type="Proteomes" id="UP000238701"/>
    </source>
</evidence>
<keyword evidence="1" id="KW-0813">Transport</keyword>
<dbReference type="GO" id="GO:0043190">
    <property type="term" value="C:ATP-binding cassette (ABC) transporter complex"/>
    <property type="evidence" value="ECO:0007669"/>
    <property type="project" value="InterPro"/>
</dbReference>
<dbReference type="Pfam" id="PF08402">
    <property type="entry name" value="TOBE_2"/>
    <property type="match status" value="1"/>
</dbReference>
<protein>
    <submittedName>
        <fullName evidence="5">Spermidine/putrescine ABC transporter ATPase subunit</fullName>
    </submittedName>
</protein>
<reference evidence="6" key="1">
    <citation type="submission" date="2018-02" db="EMBL/GenBank/DDBJ databases">
        <authorList>
            <person name="Hausmann B."/>
        </authorList>
    </citation>
    <scope>NUCLEOTIDE SEQUENCE [LARGE SCALE GENOMIC DNA]</scope>
    <source>
        <strain evidence="6">Peat soil MAG SbA1</strain>
    </source>
</reference>
<dbReference type="PANTHER" id="PTHR42781">
    <property type="entry name" value="SPERMIDINE/PUTRESCINE IMPORT ATP-BINDING PROTEIN POTA"/>
    <property type="match status" value="1"/>
</dbReference>
<dbReference type="InterPro" id="IPR017871">
    <property type="entry name" value="ABC_transporter-like_CS"/>
</dbReference>
<dbReference type="Gene3D" id="2.40.50.100">
    <property type="match status" value="1"/>
</dbReference>
<dbReference type="SUPFAM" id="SSF50331">
    <property type="entry name" value="MOP-like"/>
    <property type="match status" value="1"/>
</dbReference>
<dbReference type="InterPro" id="IPR003593">
    <property type="entry name" value="AAA+_ATPase"/>
</dbReference>
<dbReference type="AlphaFoldDB" id="A0A2U3L5D2"/>
<gene>
    <name evidence="5" type="ORF">SBA1_710034</name>
</gene>
<dbReference type="InterPro" id="IPR050093">
    <property type="entry name" value="ABC_SmlMolc_Importer"/>
</dbReference>
<accession>A0A2U3L5D2</accession>
<dbReference type="FunFam" id="3.40.50.300:FF:000133">
    <property type="entry name" value="Spermidine/putrescine import ATP-binding protein PotA"/>
    <property type="match status" value="1"/>
</dbReference>
<dbReference type="InterPro" id="IPR013611">
    <property type="entry name" value="Transp-assoc_OB_typ2"/>
</dbReference>
<keyword evidence="3" id="KW-0067">ATP-binding</keyword>
<dbReference type="Proteomes" id="UP000238701">
    <property type="component" value="Unassembled WGS sequence"/>
</dbReference>
<keyword evidence="2" id="KW-0547">Nucleotide-binding</keyword>
<proteinExistence type="predicted"/>
<evidence type="ECO:0000313" key="5">
    <source>
        <dbReference type="EMBL" id="SPF47123.1"/>
    </source>
</evidence>
<dbReference type="Gene3D" id="3.40.50.300">
    <property type="entry name" value="P-loop containing nucleotide triphosphate hydrolases"/>
    <property type="match status" value="1"/>
</dbReference>
<dbReference type="InterPro" id="IPR027417">
    <property type="entry name" value="P-loop_NTPase"/>
</dbReference>
<feature type="domain" description="ABC transporter" evidence="4">
    <location>
        <begin position="24"/>
        <end position="254"/>
    </location>
</feature>
<dbReference type="Pfam" id="PF00005">
    <property type="entry name" value="ABC_tran"/>
    <property type="match status" value="1"/>
</dbReference>
<evidence type="ECO:0000256" key="2">
    <source>
        <dbReference type="ARBA" id="ARBA00022741"/>
    </source>
</evidence>
<dbReference type="PROSITE" id="PS50893">
    <property type="entry name" value="ABC_TRANSPORTER_2"/>
    <property type="match status" value="1"/>
</dbReference>
<dbReference type="PANTHER" id="PTHR42781:SF4">
    <property type="entry name" value="SPERMIDINE_PUTRESCINE IMPORT ATP-BINDING PROTEIN POTA"/>
    <property type="match status" value="1"/>
</dbReference>
<dbReference type="GO" id="GO:0005524">
    <property type="term" value="F:ATP binding"/>
    <property type="evidence" value="ECO:0007669"/>
    <property type="project" value="UniProtKB-KW"/>
</dbReference>
<dbReference type="SUPFAM" id="SSF52540">
    <property type="entry name" value="P-loop containing nucleoside triphosphate hydrolases"/>
    <property type="match status" value="1"/>
</dbReference>
<dbReference type="PROSITE" id="PS00211">
    <property type="entry name" value="ABC_TRANSPORTER_1"/>
    <property type="match status" value="1"/>
</dbReference>
<dbReference type="SMART" id="SM00382">
    <property type="entry name" value="AAA"/>
    <property type="match status" value="1"/>
</dbReference>
<evidence type="ECO:0000259" key="4">
    <source>
        <dbReference type="PROSITE" id="PS50893"/>
    </source>
</evidence>
<dbReference type="GO" id="GO:0022857">
    <property type="term" value="F:transmembrane transporter activity"/>
    <property type="evidence" value="ECO:0007669"/>
    <property type="project" value="InterPro"/>
</dbReference>
<evidence type="ECO:0000256" key="1">
    <source>
        <dbReference type="ARBA" id="ARBA00022448"/>
    </source>
</evidence>
<dbReference type="EMBL" id="OMOD01000168">
    <property type="protein sequence ID" value="SPF47123.1"/>
    <property type="molecule type" value="Genomic_DNA"/>
</dbReference>
<dbReference type="OrthoDB" id="9802264at2"/>
<sequence>MTSSTIPTSAAAPSEQATERPTLLSIRNVAKAFGRNVVLRNISLEIAEGEFLTILGESGSGKTTLLRIIAGFESATSGELWMGAERLGNQPPYRRRVNTVFQHYALFPHLTVEQNVAYGLRVAKRPEAEINQRVAESLDKVKMTAHAKTKPSKISGGQQQRVALARALVNRPRMLLLDEPLSALDANLRRQMQVELKSLQREVGIAFVFVTHDQEEAMVMSDRIALLRSGELEQVATPREIYSRPVTAYVAQFIGHTNLLEGSAQGGVVRCGTLSWPASLPDGPVLFSLRPEHVRVGGTAVSGAVRARGRVLHQAFHGATELIRVQCAGGLVLVVRTASGSALQNEVELEFSASDAVLVRESPERI</sequence>
<dbReference type="InterPro" id="IPR003439">
    <property type="entry name" value="ABC_transporter-like_ATP-bd"/>
</dbReference>
<dbReference type="GO" id="GO:0016887">
    <property type="term" value="F:ATP hydrolysis activity"/>
    <property type="evidence" value="ECO:0007669"/>
    <property type="project" value="InterPro"/>
</dbReference>
<name>A0A2U3L5D2_9BACT</name>
<dbReference type="InterPro" id="IPR008995">
    <property type="entry name" value="Mo/tungstate-bd_C_term_dom"/>
</dbReference>
<dbReference type="GO" id="GO:0015847">
    <property type="term" value="P:putrescine transport"/>
    <property type="evidence" value="ECO:0007669"/>
    <property type="project" value="UniProtKB-ARBA"/>
</dbReference>
<evidence type="ECO:0000256" key="3">
    <source>
        <dbReference type="ARBA" id="ARBA00022840"/>
    </source>
</evidence>